<name>A0ABW3DBN7_9BACL</name>
<sequence>MDTLGYISKKELLKTTGISYGQLYRWKRQNLIPEAWFIKQSSFTGQETFFPREQILKRIDEIQRLKDRYTLDELSELFSPETGSRTYEASEVRRLPGIHQEAVRWFEHYLLKDRFSFMEVLFIHLTGSLIKKCPLSDKEAERFVMCAKEWLPRIKGTNVSVYVVSKDGTLLFLLAEQEGRLLIDPAAVLVDKVDLEDLSKDLNLMLNQPVR</sequence>
<dbReference type="EMBL" id="JBHTIU010000039">
    <property type="protein sequence ID" value="MFD0869957.1"/>
    <property type="molecule type" value="Genomic_DNA"/>
</dbReference>
<keyword evidence="2" id="KW-1185">Reference proteome</keyword>
<gene>
    <name evidence="1" type="ORF">ACFQ03_12420</name>
</gene>
<dbReference type="Proteomes" id="UP001597120">
    <property type="component" value="Unassembled WGS sequence"/>
</dbReference>
<proteinExistence type="predicted"/>
<evidence type="ECO:0000313" key="1">
    <source>
        <dbReference type="EMBL" id="MFD0869957.1"/>
    </source>
</evidence>
<comment type="caution">
    <text evidence="1">The sequence shown here is derived from an EMBL/GenBank/DDBJ whole genome shotgun (WGS) entry which is preliminary data.</text>
</comment>
<dbReference type="RefSeq" id="WP_144937763.1">
    <property type="nucleotide sequence ID" value="NZ_JBHTIU010000039.1"/>
</dbReference>
<dbReference type="InterPro" id="IPR025063">
    <property type="entry name" value="DUF4004"/>
</dbReference>
<accession>A0ABW3DBN7</accession>
<organism evidence="1 2">
    <name type="scientific">Paenibacillus residui</name>
    <dbReference type="NCBI Taxonomy" id="629724"/>
    <lineage>
        <taxon>Bacteria</taxon>
        <taxon>Bacillati</taxon>
        <taxon>Bacillota</taxon>
        <taxon>Bacilli</taxon>
        <taxon>Bacillales</taxon>
        <taxon>Paenibacillaceae</taxon>
        <taxon>Paenibacillus</taxon>
    </lineage>
</organism>
<dbReference type="Pfam" id="PF13171">
    <property type="entry name" value="DUF4004"/>
    <property type="match status" value="1"/>
</dbReference>
<evidence type="ECO:0000313" key="2">
    <source>
        <dbReference type="Proteomes" id="UP001597120"/>
    </source>
</evidence>
<protein>
    <submittedName>
        <fullName evidence="1">DUF4004 family protein</fullName>
    </submittedName>
</protein>
<reference evidence="2" key="1">
    <citation type="journal article" date="2019" name="Int. J. Syst. Evol. Microbiol.">
        <title>The Global Catalogue of Microorganisms (GCM) 10K type strain sequencing project: providing services to taxonomists for standard genome sequencing and annotation.</title>
        <authorList>
            <consortium name="The Broad Institute Genomics Platform"/>
            <consortium name="The Broad Institute Genome Sequencing Center for Infectious Disease"/>
            <person name="Wu L."/>
            <person name="Ma J."/>
        </authorList>
    </citation>
    <scope>NUCLEOTIDE SEQUENCE [LARGE SCALE GENOMIC DNA]</scope>
    <source>
        <strain evidence="2">CCUG 57263</strain>
    </source>
</reference>